<evidence type="ECO:0000256" key="5">
    <source>
        <dbReference type="ARBA" id="ARBA00023163"/>
    </source>
</evidence>
<dbReference type="SUPFAM" id="SSF46785">
    <property type="entry name" value="Winged helix' DNA-binding domain"/>
    <property type="match status" value="1"/>
</dbReference>
<evidence type="ECO:0000256" key="1">
    <source>
        <dbReference type="ARBA" id="ARBA00005384"/>
    </source>
</evidence>
<accession>A0A7H4N5Y5</accession>
<dbReference type="CDD" id="cd07377">
    <property type="entry name" value="WHTH_GntR"/>
    <property type="match status" value="1"/>
</dbReference>
<dbReference type="InterPro" id="IPR036388">
    <property type="entry name" value="WH-like_DNA-bd_sf"/>
</dbReference>
<dbReference type="GO" id="GO:0003700">
    <property type="term" value="F:DNA-binding transcription factor activity"/>
    <property type="evidence" value="ECO:0007669"/>
    <property type="project" value="InterPro"/>
</dbReference>
<dbReference type="InterPro" id="IPR036390">
    <property type="entry name" value="WH_DNA-bd_sf"/>
</dbReference>
<dbReference type="Gene3D" id="3.40.640.10">
    <property type="entry name" value="Type I PLP-dependent aspartate aminotransferase-like (Major domain)"/>
    <property type="match status" value="1"/>
</dbReference>
<dbReference type="Proteomes" id="UP000254863">
    <property type="component" value="Unassembled WGS sequence"/>
</dbReference>
<evidence type="ECO:0000313" key="7">
    <source>
        <dbReference type="EMBL" id="STV79023.1"/>
    </source>
</evidence>
<evidence type="ECO:0000256" key="3">
    <source>
        <dbReference type="ARBA" id="ARBA00023015"/>
    </source>
</evidence>
<evidence type="ECO:0000259" key="6">
    <source>
        <dbReference type="PROSITE" id="PS50949"/>
    </source>
</evidence>
<dbReference type="InterPro" id="IPR051446">
    <property type="entry name" value="HTH_trans_reg/aminotransferase"/>
</dbReference>
<comment type="caution">
    <text evidence="7">The sequence shown here is derived from an EMBL/GenBank/DDBJ whole genome shotgun (WGS) entry which is preliminary data.</text>
</comment>
<evidence type="ECO:0000256" key="2">
    <source>
        <dbReference type="ARBA" id="ARBA00022898"/>
    </source>
</evidence>
<evidence type="ECO:0000256" key="4">
    <source>
        <dbReference type="ARBA" id="ARBA00023125"/>
    </source>
</evidence>
<name>A0A7H4N5Y5_9ENTR</name>
<feature type="domain" description="HTH gntR-type" evidence="6">
    <location>
        <begin position="22"/>
        <end position="89"/>
    </location>
</feature>
<dbReference type="SUPFAM" id="SSF53383">
    <property type="entry name" value="PLP-dependent transferases"/>
    <property type="match status" value="1"/>
</dbReference>
<keyword evidence="3" id="KW-0805">Transcription regulation</keyword>
<evidence type="ECO:0000313" key="8">
    <source>
        <dbReference type="Proteomes" id="UP000254863"/>
    </source>
</evidence>
<dbReference type="Gene3D" id="1.10.10.10">
    <property type="entry name" value="Winged helix-like DNA-binding domain superfamily/Winged helix DNA-binding domain"/>
    <property type="match status" value="1"/>
</dbReference>
<keyword evidence="2" id="KW-0663">Pyridoxal phosphate</keyword>
<dbReference type="AlphaFoldDB" id="A0A7H4N5Y5"/>
<dbReference type="GO" id="GO:0003677">
    <property type="term" value="F:DNA binding"/>
    <property type="evidence" value="ECO:0007669"/>
    <property type="project" value="UniProtKB-KW"/>
</dbReference>
<sequence>MNIPDDAFFALLEQALRGRGGGTLQRTLYQTLREAILQGALAGDSRLPGSRAMAQRLGLSRNTVNGALEQLAIEGYLLRSRQGTSVAPLGTQGEGDVEARHIVLPEYLQGLPAAIHRDSPTLLFTPGMPAVNYFPLSIWRRLLDRVLREEGSALLGYGDAQGELVLRKAIARHLALSRGIRCEASQIVITEGALEGVDLCTHLLSVAGDTAWVEEPGYPGAKSIFLKSGLHIEGVPVDHEGMRFDSHNDSEAPRLIFTSPSHQYPCGAVMSAGRRLALLEYARRHDSWIIEDDYDSEFRYSGEPIPAMLGMARQAPVVYLGNIQQNVISGAAHWLYGDASRAGGGRTWRHWFAITRRPSGRTEGAGVVH</sequence>
<dbReference type="SMART" id="SM00345">
    <property type="entry name" value="HTH_GNTR"/>
    <property type="match status" value="1"/>
</dbReference>
<organism evidence="7 8">
    <name type="scientific">Klebsiella michiganensis</name>
    <dbReference type="NCBI Taxonomy" id="1134687"/>
    <lineage>
        <taxon>Bacteria</taxon>
        <taxon>Pseudomonadati</taxon>
        <taxon>Pseudomonadota</taxon>
        <taxon>Gammaproteobacteria</taxon>
        <taxon>Enterobacterales</taxon>
        <taxon>Enterobacteriaceae</taxon>
        <taxon>Klebsiella/Raoultella group</taxon>
        <taxon>Klebsiella</taxon>
    </lineage>
</organism>
<comment type="similarity">
    <text evidence="1">In the C-terminal section; belongs to the class-I pyridoxal-phosphate-dependent aminotransferase family.</text>
</comment>
<dbReference type="CDD" id="cd00609">
    <property type="entry name" value="AAT_like"/>
    <property type="match status" value="1"/>
</dbReference>
<protein>
    <submittedName>
        <fullName evidence="7">Transcriptional regulator</fullName>
    </submittedName>
</protein>
<dbReference type="InterPro" id="IPR004839">
    <property type="entry name" value="Aminotransferase_I/II_large"/>
</dbReference>
<dbReference type="Pfam" id="PF00155">
    <property type="entry name" value="Aminotran_1_2"/>
    <property type="match status" value="1"/>
</dbReference>
<dbReference type="PANTHER" id="PTHR46577">
    <property type="entry name" value="HTH-TYPE TRANSCRIPTIONAL REGULATORY PROTEIN GABR"/>
    <property type="match status" value="1"/>
</dbReference>
<dbReference type="Pfam" id="PF00392">
    <property type="entry name" value="GntR"/>
    <property type="match status" value="1"/>
</dbReference>
<dbReference type="InterPro" id="IPR000524">
    <property type="entry name" value="Tscrpt_reg_HTH_GntR"/>
</dbReference>
<dbReference type="InterPro" id="IPR015424">
    <property type="entry name" value="PyrdxlP-dep_Trfase"/>
</dbReference>
<dbReference type="PRINTS" id="PR00035">
    <property type="entry name" value="HTHGNTR"/>
</dbReference>
<proteinExistence type="inferred from homology"/>
<dbReference type="PANTHER" id="PTHR46577:SF1">
    <property type="entry name" value="HTH-TYPE TRANSCRIPTIONAL REGULATORY PROTEIN GABR"/>
    <property type="match status" value="1"/>
</dbReference>
<keyword evidence="5" id="KW-0804">Transcription</keyword>
<gene>
    <name evidence="7" type="primary">gabR_3</name>
    <name evidence="7" type="ORF">NCTC11685_02467</name>
</gene>
<dbReference type="GO" id="GO:0030170">
    <property type="term" value="F:pyridoxal phosphate binding"/>
    <property type="evidence" value="ECO:0007669"/>
    <property type="project" value="InterPro"/>
</dbReference>
<reference evidence="7 8" key="1">
    <citation type="submission" date="2018-06" db="EMBL/GenBank/DDBJ databases">
        <authorList>
            <consortium name="Pathogen Informatics"/>
            <person name="Doyle S."/>
        </authorList>
    </citation>
    <scope>NUCLEOTIDE SEQUENCE [LARGE SCALE GENOMIC DNA]</scope>
    <source>
        <strain evidence="7 8">NCTC11685</strain>
    </source>
</reference>
<dbReference type="EMBL" id="UGMS01000001">
    <property type="protein sequence ID" value="STV79023.1"/>
    <property type="molecule type" value="Genomic_DNA"/>
</dbReference>
<dbReference type="PROSITE" id="PS50949">
    <property type="entry name" value="HTH_GNTR"/>
    <property type="match status" value="1"/>
</dbReference>
<dbReference type="InterPro" id="IPR015421">
    <property type="entry name" value="PyrdxlP-dep_Trfase_major"/>
</dbReference>
<keyword evidence="4" id="KW-0238">DNA-binding</keyword>